<proteinExistence type="predicted"/>
<name>A0A0F9YVB3_9BACT</name>
<organism evidence="1 2">
    <name type="scientific">Candidatus Nomurabacteria bacterium GW2011_GWF1_31_48</name>
    <dbReference type="NCBI Taxonomy" id="1618767"/>
    <lineage>
        <taxon>Bacteria</taxon>
        <taxon>Candidatus Nomuraibacteriota</taxon>
    </lineage>
</organism>
<evidence type="ECO:0000313" key="2">
    <source>
        <dbReference type="Proteomes" id="UP000034934"/>
    </source>
</evidence>
<dbReference type="Proteomes" id="UP000034934">
    <property type="component" value="Unassembled WGS sequence"/>
</dbReference>
<reference evidence="1 2" key="1">
    <citation type="journal article" date="2015" name="Nature">
        <title>rRNA introns, odd ribosomes, and small enigmatic genomes across a large radiation of phyla.</title>
        <authorList>
            <person name="Brown C.T."/>
            <person name="Hug L.A."/>
            <person name="Thomas B.C."/>
            <person name="Sharon I."/>
            <person name="Castelle C.J."/>
            <person name="Singh A."/>
            <person name="Wilkins M.J."/>
            <person name="Williams K.H."/>
            <person name="Banfield J.F."/>
        </authorList>
    </citation>
    <scope>NUCLEOTIDE SEQUENCE [LARGE SCALE GENOMIC DNA]</scope>
</reference>
<accession>A0A0F9YVB3</accession>
<dbReference type="EMBL" id="LBOG01000003">
    <property type="protein sequence ID" value="KKP30416.1"/>
    <property type="molecule type" value="Genomic_DNA"/>
</dbReference>
<comment type="caution">
    <text evidence="1">The sequence shown here is derived from an EMBL/GenBank/DDBJ whole genome shotgun (WGS) entry which is preliminary data.</text>
</comment>
<gene>
    <name evidence="1" type="ORF">UR19_C0003G0252</name>
</gene>
<evidence type="ECO:0000313" key="1">
    <source>
        <dbReference type="EMBL" id="KKP30416.1"/>
    </source>
</evidence>
<dbReference type="AlphaFoldDB" id="A0A0F9YVB3"/>
<protein>
    <submittedName>
        <fullName evidence="1">Uncharacterized protein</fullName>
    </submittedName>
</protein>
<sequence length="117" mass="12760">MFIPALDKESELIIGKGIQSTEVILETTAVYVSVLVSPAVRVISDPEIEQIPFWLKVALGDEVPRFELKVETMTLYLNAPHGGFVSTNSTRPVCPPVAKPKTLLAAIVQTPLLFNSL</sequence>